<dbReference type="PANTHER" id="PTHR12709">
    <property type="entry name" value="DNA-DIRECTED RNA POLYMERASE II, III"/>
    <property type="match status" value="1"/>
</dbReference>
<sequence length="171" mass="18953">MELTKELLLYPKHFGPNIRNLLREKLIYTVEGSCSGQHGFVVAVTDVVEIGKGRIREGGGLATFPIQYNAIVFRPFKGEVFDAIVTQVNKLGFFAQVGPLQVFVSKHMIPEDMVFDAQGALPAYVSQVSDQQPQRIAKDSEVRLRVIATRVDAAEIFAIGTIKDEYLGLLD</sequence>
<evidence type="ECO:0000313" key="8">
    <source>
        <dbReference type="EMBL" id="KOO30147.1"/>
    </source>
</evidence>
<dbReference type="OrthoDB" id="1162399at2759"/>
<dbReference type="Gene3D" id="2.40.50.140">
    <property type="entry name" value="Nucleic acid-binding proteins"/>
    <property type="match status" value="1"/>
</dbReference>
<dbReference type="SUPFAM" id="SSF88798">
    <property type="entry name" value="N-terminal, heterodimerisation domain of RBP7 (RpoE)"/>
    <property type="match status" value="1"/>
</dbReference>
<keyword evidence="4" id="KW-0804">Transcription</keyword>
<dbReference type="GO" id="GO:0005665">
    <property type="term" value="C:RNA polymerase II, core complex"/>
    <property type="evidence" value="ECO:0007669"/>
    <property type="project" value="TreeGrafter"/>
</dbReference>
<comment type="similarity">
    <text evidence="2">Belongs to the eukaryotic RPB7/RPC8 RNA polymerase subunit family.</text>
</comment>
<dbReference type="InterPro" id="IPR003029">
    <property type="entry name" value="S1_domain"/>
</dbReference>
<dbReference type="InterPro" id="IPR036898">
    <property type="entry name" value="RNA_pol_Rpb7-like_N_sf"/>
</dbReference>
<dbReference type="InterPro" id="IPR005576">
    <property type="entry name" value="Rpb7-like_N"/>
</dbReference>
<evidence type="ECO:0000256" key="5">
    <source>
        <dbReference type="ARBA" id="ARBA00023242"/>
    </source>
</evidence>
<proteinExistence type="inferred from homology"/>
<dbReference type="Proteomes" id="UP000037460">
    <property type="component" value="Unassembled WGS sequence"/>
</dbReference>
<dbReference type="GO" id="GO:0003697">
    <property type="term" value="F:single-stranded DNA binding"/>
    <property type="evidence" value="ECO:0007669"/>
    <property type="project" value="TreeGrafter"/>
</dbReference>
<evidence type="ECO:0000259" key="7">
    <source>
        <dbReference type="Pfam" id="PF03876"/>
    </source>
</evidence>
<dbReference type="GO" id="GO:0045948">
    <property type="term" value="P:positive regulation of translational initiation"/>
    <property type="evidence" value="ECO:0007669"/>
    <property type="project" value="TreeGrafter"/>
</dbReference>
<name>A0A0M0JUX4_9EUKA</name>
<evidence type="ECO:0000256" key="1">
    <source>
        <dbReference type="ARBA" id="ARBA00004123"/>
    </source>
</evidence>
<evidence type="ECO:0000256" key="4">
    <source>
        <dbReference type="ARBA" id="ARBA00023163"/>
    </source>
</evidence>
<dbReference type="FunFam" id="2.40.50.140:FF:000043">
    <property type="entry name" value="DNA-directed RNA polymerase II subunit RPB7"/>
    <property type="match status" value="1"/>
</dbReference>
<comment type="subcellular location">
    <subcellularLocation>
        <location evidence="1">Nucleus</location>
    </subcellularLocation>
</comment>
<dbReference type="GO" id="GO:0006367">
    <property type="term" value="P:transcription initiation at RNA polymerase II promoter"/>
    <property type="evidence" value="ECO:0007669"/>
    <property type="project" value="TreeGrafter"/>
</dbReference>
<accession>A0A0M0JUX4</accession>
<evidence type="ECO:0000256" key="3">
    <source>
        <dbReference type="ARBA" id="ARBA00022478"/>
    </source>
</evidence>
<keyword evidence="5" id="KW-0539">Nucleus</keyword>
<evidence type="ECO:0000259" key="6">
    <source>
        <dbReference type="Pfam" id="PF00575"/>
    </source>
</evidence>
<dbReference type="EMBL" id="JWZX01002279">
    <property type="protein sequence ID" value="KOO30147.1"/>
    <property type="molecule type" value="Genomic_DNA"/>
</dbReference>
<reference evidence="9" key="1">
    <citation type="journal article" date="2015" name="PLoS Genet.">
        <title>Genome Sequence and Transcriptome Analyses of Chrysochromulina tobin: Metabolic Tools for Enhanced Algal Fitness in the Prominent Order Prymnesiales (Haptophyceae).</title>
        <authorList>
            <person name="Hovde B.T."/>
            <person name="Deodato C.R."/>
            <person name="Hunsperger H.M."/>
            <person name="Ryken S.A."/>
            <person name="Yost W."/>
            <person name="Jha R.K."/>
            <person name="Patterson J."/>
            <person name="Monnat R.J. Jr."/>
            <person name="Barlow S.B."/>
            <person name="Starkenburg S.R."/>
            <person name="Cattolico R.A."/>
        </authorList>
    </citation>
    <scope>NUCLEOTIDE SEQUENCE</scope>
    <source>
        <strain evidence="9">CCMP291</strain>
    </source>
</reference>
<dbReference type="InterPro" id="IPR045113">
    <property type="entry name" value="Rpb7-like"/>
</dbReference>
<dbReference type="Gene3D" id="3.30.1490.120">
    <property type="entry name" value="RNA polymerase Rpb7-like, N-terminal domain"/>
    <property type="match status" value="1"/>
</dbReference>
<dbReference type="SUPFAM" id="SSF50249">
    <property type="entry name" value="Nucleic acid-binding proteins"/>
    <property type="match status" value="1"/>
</dbReference>
<dbReference type="FunFam" id="3.30.1490.120:FF:000001">
    <property type="entry name" value="DNA-directed RNA polymerase II subunit RPB7"/>
    <property type="match status" value="1"/>
</dbReference>
<evidence type="ECO:0000256" key="2">
    <source>
        <dbReference type="ARBA" id="ARBA00009307"/>
    </source>
</evidence>
<evidence type="ECO:0000313" key="9">
    <source>
        <dbReference type="Proteomes" id="UP000037460"/>
    </source>
</evidence>
<protein>
    <submittedName>
        <fullName evidence="8">DNA-directed RNA polymerase ii subunit rpb7-like protein</fullName>
    </submittedName>
</protein>
<dbReference type="GO" id="GO:0003727">
    <property type="term" value="F:single-stranded RNA binding"/>
    <property type="evidence" value="ECO:0007669"/>
    <property type="project" value="TreeGrafter"/>
</dbReference>
<dbReference type="PANTHER" id="PTHR12709:SF4">
    <property type="entry name" value="DNA-DIRECTED RNA POLYMERASE II SUBUNIT RPB7"/>
    <property type="match status" value="1"/>
</dbReference>
<keyword evidence="9" id="KW-1185">Reference proteome</keyword>
<dbReference type="InterPro" id="IPR012340">
    <property type="entry name" value="NA-bd_OB-fold"/>
</dbReference>
<organism evidence="8 9">
    <name type="scientific">Chrysochromulina tobinii</name>
    <dbReference type="NCBI Taxonomy" id="1460289"/>
    <lineage>
        <taxon>Eukaryota</taxon>
        <taxon>Haptista</taxon>
        <taxon>Haptophyta</taxon>
        <taxon>Prymnesiophyceae</taxon>
        <taxon>Prymnesiales</taxon>
        <taxon>Chrysochromulinaceae</taxon>
        <taxon>Chrysochromulina</taxon>
    </lineage>
</organism>
<feature type="domain" description="S1 motif" evidence="6">
    <location>
        <begin position="75"/>
        <end position="156"/>
    </location>
</feature>
<dbReference type="Pfam" id="PF03876">
    <property type="entry name" value="SHS2_Rpb7-N"/>
    <property type="match status" value="1"/>
</dbReference>
<dbReference type="GO" id="GO:0000932">
    <property type="term" value="C:P-body"/>
    <property type="evidence" value="ECO:0007669"/>
    <property type="project" value="TreeGrafter"/>
</dbReference>
<dbReference type="CDD" id="cd04462">
    <property type="entry name" value="S1_RNAPII_Rpb7"/>
    <property type="match status" value="1"/>
</dbReference>
<dbReference type="AlphaFoldDB" id="A0A0M0JUX4"/>
<keyword evidence="3 8" id="KW-0240">DNA-directed RNA polymerase</keyword>
<gene>
    <name evidence="8" type="ORF">Ctob_006116</name>
</gene>
<comment type="caution">
    <text evidence="8">The sequence shown here is derived from an EMBL/GenBank/DDBJ whole genome shotgun (WGS) entry which is preliminary data.</text>
</comment>
<dbReference type="GO" id="GO:0060213">
    <property type="term" value="P:positive regulation of nuclear-transcribed mRNA poly(A) tail shortening"/>
    <property type="evidence" value="ECO:0007669"/>
    <property type="project" value="TreeGrafter"/>
</dbReference>
<dbReference type="GO" id="GO:0031369">
    <property type="term" value="F:translation initiation factor binding"/>
    <property type="evidence" value="ECO:0007669"/>
    <property type="project" value="TreeGrafter"/>
</dbReference>
<feature type="domain" description="RNA polymerase Rpb7-like N-terminal" evidence="7">
    <location>
        <begin position="9"/>
        <end position="60"/>
    </location>
</feature>
<dbReference type="CDD" id="cd04329">
    <property type="entry name" value="RNAP_II_Rpb7_N"/>
    <property type="match status" value="1"/>
</dbReference>
<dbReference type="Pfam" id="PF00575">
    <property type="entry name" value="S1"/>
    <property type="match status" value="1"/>
</dbReference>